<organism evidence="1 2">
    <name type="scientific">Reticulomyxa filosa</name>
    <dbReference type="NCBI Taxonomy" id="46433"/>
    <lineage>
        <taxon>Eukaryota</taxon>
        <taxon>Sar</taxon>
        <taxon>Rhizaria</taxon>
        <taxon>Retaria</taxon>
        <taxon>Foraminifera</taxon>
        <taxon>Monothalamids</taxon>
        <taxon>Reticulomyxidae</taxon>
        <taxon>Reticulomyxa</taxon>
    </lineage>
</organism>
<dbReference type="AlphaFoldDB" id="X6LCW0"/>
<proteinExistence type="predicted"/>
<dbReference type="Proteomes" id="UP000023152">
    <property type="component" value="Unassembled WGS sequence"/>
</dbReference>
<protein>
    <submittedName>
        <fullName evidence="1">Uncharacterized protein</fullName>
    </submittedName>
</protein>
<keyword evidence="2" id="KW-1185">Reference proteome</keyword>
<gene>
    <name evidence="1" type="ORF">RFI_38898</name>
</gene>
<sequence>MLTNMSDYSKFLASNKDKHRKESSLATLPQYQRISINHHHWDNQKSVRMKMKIKTIEMNRTKCCIFFSKRTRQGRKKNEEINENNKLPTLVNGQSMKSQTSILKIFGKNGKSLSTKIKAHTFSSTWKTVFVHFHET</sequence>
<name>X6LCW0_RETFI</name>
<evidence type="ECO:0000313" key="1">
    <source>
        <dbReference type="EMBL" id="ETN98594.1"/>
    </source>
</evidence>
<reference evidence="1 2" key="1">
    <citation type="journal article" date="2013" name="Curr. Biol.">
        <title>The Genome of the Foraminiferan Reticulomyxa filosa.</title>
        <authorList>
            <person name="Glockner G."/>
            <person name="Hulsmann N."/>
            <person name="Schleicher M."/>
            <person name="Noegel A.A."/>
            <person name="Eichinger L."/>
            <person name="Gallinger C."/>
            <person name="Pawlowski J."/>
            <person name="Sierra R."/>
            <person name="Euteneuer U."/>
            <person name="Pillet L."/>
            <person name="Moustafa A."/>
            <person name="Platzer M."/>
            <person name="Groth M."/>
            <person name="Szafranski K."/>
            <person name="Schliwa M."/>
        </authorList>
    </citation>
    <scope>NUCLEOTIDE SEQUENCE [LARGE SCALE GENOMIC DNA]</scope>
</reference>
<evidence type="ECO:0000313" key="2">
    <source>
        <dbReference type="Proteomes" id="UP000023152"/>
    </source>
</evidence>
<dbReference type="EMBL" id="ASPP01046315">
    <property type="protein sequence ID" value="ETN98594.1"/>
    <property type="molecule type" value="Genomic_DNA"/>
</dbReference>
<accession>X6LCW0</accession>
<comment type="caution">
    <text evidence="1">The sequence shown here is derived from an EMBL/GenBank/DDBJ whole genome shotgun (WGS) entry which is preliminary data.</text>
</comment>